<sequence>MNKKKRQWTIDLNAATATSHDGWVFAFSEADDDDDALDVECLDHPENLSEKQLNAAEAIASEAADAFMEAMGESEAITIDNDGREISQTSFWESGLAENGYVFVSLHEGAIRMLVPPSAEPSYLPEMKTGKKILIEPSEQHDGSLDFVFDDGTDAPFWVVVDTRQIDAEILPGKDIPFSVYTRKGKQLEMKAEVRLPETAAKKKK</sequence>
<dbReference type="RefSeq" id="WP_269308410.1">
    <property type="nucleotide sequence ID" value="NZ_CP098242.1"/>
</dbReference>
<protein>
    <submittedName>
        <fullName evidence="1">Uncharacterized protein</fullName>
    </submittedName>
</protein>
<keyword evidence="2" id="KW-1185">Reference proteome</keyword>
<reference evidence="1" key="1">
    <citation type="journal article" date="2022" name="Front. Microbiol.">
        <title>New perspectives on an old grouping: The genomic and phenotypic variability of Oxalobacter formigenes and the implications for calcium oxalate stone prevention.</title>
        <authorList>
            <person name="Chmiel J.A."/>
            <person name="Carr C."/>
            <person name="Stuivenberg G.A."/>
            <person name="Venema R."/>
            <person name="Chanyi R.M."/>
            <person name="Al K.F."/>
            <person name="Giguere D."/>
            <person name="Say H."/>
            <person name="Akouris P.P."/>
            <person name="Dominguez Romero S.A."/>
            <person name="Kwong A."/>
            <person name="Tai V."/>
            <person name="Koval S.F."/>
            <person name="Razvi H."/>
            <person name="Bjazevic J."/>
            <person name="Burton J.P."/>
        </authorList>
    </citation>
    <scope>NUCLEOTIDE SEQUENCE</scope>
    <source>
        <strain evidence="1">WoOx3</strain>
    </source>
</reference>
<proteinExistence type="predicted"/>
<dbReference type="AlphaFoldDB" id="A0A9E9LYU4"/>
<evidence type="ECO:0000313" key="1">
    <source>
        <dbReference type="EMBL" id="WAW09413.1"/>
    </source>
</evidence>
<dbReference type="Proteomes" id="UP001156215">
    <property type="component" value="Chromosome"/>
</dbReference>
<dbReference type="EMBL" id="CP098242">
    <property type="protein sequence ID" value="WAW09413.1"/>
    <property type="molecule type" value="Genomic_DNA"/>
</dbReference>
<dbReference type="KEGG" id="ovb:NB640_09155"/>
<evidence type="ECO:0000313" key="2">
    <source>
        <dbReference type="Proteomes" id="UP001156215"/>
    </source>
</evidence>
<gene>
    <name evidence="1" type="ORF">NB640_09155</name>
</gene>
<accession>A0A9E9LYU4</accession>
<organism evidence="1 2">
    <name type="scientific">Oxalobacter vibrioformis</name>
    <dbReference type="NCBI Taxonomy" id="933080"/>
    <lineage>
        <taxon>Bacteria</taxon>
        <taxon>Pseudomonadati</taxon>
        <taxon>Pseudomonadota</taxon>
        <taxon>Betaproteobacteria</taxon>
        <taxon>Burkholderiales</taxon>
        <taxon>Oxalobacteraceae</taxon>
        <taxon>Oxalobacter</taxon>
    </lineage>
</organism>
<name>A0A9E9LYU4_9BURK</name>